<name>A0AA38HL00_9CUCU</name>
<keyword evidence="2" id="KW-1185">Reference proteome</keyword>
<reference evidence="1" key="1">
    <citation type="journal article" date="2023" name="G3 (Bethesda)">
        <title>Whole genome assemblies of Zophobas morio and Tenebrio molitor.</title>
        <authorList>
            <person name="Kaur S."/>
            <person name="Stinson S.A."/>
            <person name="diCenzo G.C."/>
        </authorList>
    </citation>
    <scope>NUCLEOTIDE SEQUENCE</scope>
    <source>
        <strain evidence="1">QUZm001</strain>
    </source>
</reference>
<dbReference type="EMBL" id="JALNTZ010000012">
    <property type="protein sequence ID" value="KAJ3639146.1"/>
    <property type="molecule type" value="Genomic_DNA"/>
</dbReference>
<organism evidence="1 2">
    <name type="scientific">Zophobas morio</name>
    <dbReference type="NCBI Taxonomy" id="2755281"/>
    <lineage>
        <taxon>Eukaryota</taxon>
        <taxon>Metazoa</taxon>
        <taxon>Ecdysozoa</taxon>
        <taxon>Arthropoda</taxon>
        <taxon>Hexapoda</taxon>
        <taxon>Insecta</taxon>
        <taxon>Pterygota</taxon>
        <taxon>Neoptera</taxon>
        <taxon>Endopterygota</taxon>
        <taxon>Coleoptera</taxon>
        <taxon>Polyphaga</taxon>
        <taxon>Cucujiformia</taxon>
        <taxon>Tenebrionidae</taxon>
        <taxon>Zophobas</taxon>
    </lineage>
</organism>
<proteinExistence type="predicted"/>
<sequence length="109" mass="12592">MIIIINEWPPVDRFRNTVLAGVLVRTHEPDVTLMSTIIEAFAKQTKRLFHDGVYVRDTLYKFVPLACVVDSVARPIIQNRLQYNGYYGCSWCYHPGKTVGRTVKYPIDM</sequence>
<dbReference type="Proteomes" id="UP001168821">
    <property type="component" value="Unassembled WGS sequence"/>
</dbReference>
<evidence type="ECO:0000313" key="2">
    <source>
        <dbReference type="Proteomes" id="UP001168821"/>
    </source>
</evidence>
<protein>
    <submittedName>
        <fullName evidence="1">Uncharacterized protein</fullName>
    </submittedName>
</protein>
<accession>A0AA38HL00</accession>
<evidence type="ECO:0000313" key="1">
    <source>
        <dbReference type="EMBL" id="KAJ3639146.1"/>
    </source>
</evidence>
<gene>
    <name evidence="1" type="ORF">Zmor_004017</name>
</gene>
<dbReference type="AlphaFoldDB" id="A0AA38HL00"/>
<comment type="caution">
    <text evidence="1">The sequence shown here is derived from an EMBL/GenBank/DDBJ whole genome shotgun (WGS) entry which is preliminary data.</text>
</comment>